<dbReference type="AlphaFoldDB" id="A0BFY1"/>
<keyword evidence="2" id="KW-1185">Reference proteome</keyword>
<reference evidence="1 2" key="1">
    <citation type="journal article" date="2006" name="Nature">
        <title>Global trends of whole-genome duplications revealed by the ciliate Paramecium tetraurelia.</title>
        <authorList>
            <consortium name="Genoscope"/>
            <person name="Aury J.-M."/>
            <person name="Jaillon O."/>
            <person name="Duret L."/>
            <person name="Noel B."/>
            <person name="Jubin C."/>
            <person name="Porcel B.M."/>
            <person name="Segurens B."/>
            <person name="Daubin V."/>
            <person name="Anthouard V."/>
            <person name="Aiach N."/>
            <person name="Arnaiz O."/>
            <person name="Billaut A."/>
            <person name="Beisson J."/>
            <person name="Blanc I."/>
            <person name="Bouhouche K."/>
            <person name="Camara F."/>
            <person name="Duharcourt S."/>
            <person name="Guigo R."/>
            <person name="Gogendeau D."/>
            <person name="Katinka M."/>
            <person name="Keller A.-M."/>
            <person name="Kissmehl R."/>
            <person name="Klotz C."/>
            <person name="Koll F."/>
            <person name="Le Moue A."/>
            <person name="Lepere C."/>
            <person name="Malinsky S."/>
            <person name="Nowacki M."/>
            <person name="Nowak J.K."/>
            <person name="Plattner H."/>
            <person name="Poulain J."/>
            <person name="Ruiz F."/>
            <person name="Serrano V."/>
            <person name="Zagulski M."/>
            <person name="Dessen P."/>
            <person name="Betermier M."/>
            <person name="Weissenbach J."/>
            <person name="Scarpelli C."/>
            <person name="Schachter V."/>
            <person name="Sperling L."/>
            <person name="Meyer E."/>
            <person name="Cohen J."/>
            <person name="Wincker P."/>
        </authorList>
    </citation>
    <scope>NUCLEOTIDE SEQUENCE [LARGE SCALE GENOMIC DNA]</scope>
    <source>
        <strain evidence="1 2">Stock d4-2</strain>
    </source>
</reference>
<proteinExistence type="predicted"/>
<gene>
    <name evidence="1" type="ORF">GSPATT00028483001</name>
</gene>
<evidence type="ECO:0000313" key="2">
    <source>
        <dbReference type="Proteomes" id="UP000000600"/>
    </source>
</evidence>
<evidence type="ECO:0000313" key="1">
    <source>
        <dbReference type="EMBL" id="CAK57448.1"/>
    </source>
</evidence>
<dbReference type="HOGENOM" id="CLU_1113138_0_0_1"/>
<dbReference type="InParanoid" id="A0BFY1"/>
<accession>A0BFY1</accession>
<dbReference type="GeneID" id="5010630"/>
<dbReference type="EMBL" id="CT867992">
    <property type="protein sequence ID" value="CAK57448.1"/>
    <property type="molecule type" value="Genomic_DNA"/>
</dbReference>
<sequence length="250" mass="29938">MSDVRFDMQQQLSFNTQNENKNTLISSIVQELDHYAAAFMIRILQRKYALVGHLKQLSQKLQNEPTLIEDQEFKALYQWSLQQIKNFDSASKHVMTKFRMRGLSGYSLQQVNNNLDKVLSMPLAYMERELDQNNVEPEEEKKNLEIKQIIHKQQDVLICYFLFQRRKSTHNQIHYQHKSLHFQRWTIVIIHLMIFNLNRIKTLSSITLWSIVYSKQYHWQTLKQNIQESHPQQLQEIQESILRIVGNHSK</sequence>
<dbReference type="Proteomes" id="UP000000600">
    <property type="component" value="Unassembled WGS sequence"/>
</dbReference>
<dbReference type="RefSeq" id="XP_001424846.1">
    <property type="nucleotide sequence ID" value="XM_001424809.2"/>
</dbReference>
<dbReference type="OMA" id="KSTHNQI"/>
<protein>
    <submittedName>
        <fullName evidence="1">Uncharacterized protein</fullName>
    </submittedName>
</protein>
<organism evidence="1 2">
    <name type="scientific">Paramecium tetraurelia</name>
    <dbReference type="NCBI Taxonomy" id="5888"/>
    <lineage>
        <taxon>Eukaryota</taxon>
        <taxon>Sar</taxon>
        <taxon>Alveolata</taxon>
        <taxon>Ciliophora</taxon>
        <taxon>Intramacronucleata</taxon>
        <taxon>Oligohymenophorea</taxon>
        <taxon>Peniculida</taxon>
        <taxon>Parameciidae</taxon>
        <taxon>Paramecium</taxon>
    </lineage>
</organism>
<dbReference type="KEGG" id="ptm:GSPATT00028483001"/>
<name>A0BFY1_PARTE</name>